<dbReference type="Proteomes" id="UP000044026">
    <property type="component" value="Unassembled WGS sequence"/>
</dbReference>
<dbReference type="SUPFAM" id="SSF53223">
    <property type="entry name" value="Aminoacid dehydrogenase-like, N-terminal domain"/>
    <property type="match status" value="1"/>
</dbReference>
<dbReference type="Gene3D" id="3.40.50.720">
    <property type="entry name" value="NAD(P)-binding Rossmann-like Domain"/>
    <property type="match status" value="1"/>
</dbReference>
<accession>A0A0B7H7F6</accession>
<evidence type="ECO:0000256" key="2">
    <source>
        <dbReference type="ARBA" id="ARBA00023002"/>
    </source>
</evidence>
<organism evidence="5 6">
    <name type="scientific">Capnocytophaga canimorsus</name>
    <dbReference type="NCBI Taxonomy" id="28188"/>
    <lineage>
        <taxon>Bacteria</taxon>
        <taxon>Pseudomonadati</taxon>
        <taxon>Bacteroidota</taxon>
        <taxon>Flavobacteriia</taxon>
        <taxon>Flavobacteriales</taxon>
        <taxon>Flavobacteriaceae</taxon>
        <taxon>Capnocytophaga</taxon>
    </lineage>
</organism>
<dbReference type="GO" id="GO:0006538">
    <property type="term" value="P:L-glutamate catabolic process"/>
    <property type="evidence" value="ECO:0007669"/>
    <property type="project" value="TreeGrafter"/>
</dbReference>
<dbReference type="GO" id="GO:0004352">
    <property type="term" value="F:glutamate dehydrogenase (NAD+) activity"/>
    <property type="evidence" value="ECO:0007669"/>
    <property type="project" value="TreeGrafter"/>
</dbReference>
<keyword evidence="2 3" id="KW-0560">Oxidoreductase</keyword>
<name>A0A0B7H7F6_9FLAO</name>
<dbReference type="InterPro" id="IPR033922">
    <property type="entry name" value="NAD_bind_Glu_DH"/>
</dbReference>
<comment type="similarity">
    <text evidence="1 3 4">Belongs to the Glu/Leu/Phe/Val dehydrogenases family.</text>
</comment>
<evidence type="ECO:0000256" key="3">
    <source>
        <dbReference type="PIRNR" id="PIRNR000185"/>
    </source>
</evidence>
<dbReference type="GeneID" id="69581347"/>
<gene>
    <name evidence="5" type="primary">gdhA</name>
    <name evidence="5" type="ORF">CCAN12_600029</name>
</gene>
<dbReference type="InterPro" id="IPR036291">
    <property type="entry name" value="NAD(P)-bd_dom_sf"/>
</dbReference>
<protein>
    <recommendedName>
        <fullName evidence="3">Glutamate dehydrogenase</fullName>
    </recommendedName>
</protein>
<dbReference type="CDD" id="cd01076">
    <property type="entry name" value="NAD_bind_1_Glu_DH"/>
    <property type="match status" value="1"/>
</dbReference>
<sequence>MSNQKNETKRTGMYENVMHEFNKAADKMNLDAGVRKILAATQNEIVVHFPVKMDDGSIEVFTGYRVQHNNALGPYKGGLRYHPTVDIDAARALATWMTWKSAIAGLPYGGGKGGIQIDPTKYSKGELERITRRFTYALGDNIGPDYDIPAPDVNTNAQIMAWISDTYASSKSPAERSNNLHVVTGKPVVSGGLAGRDRATGFGVVTAIKKWAKKNNVDLKGKTYIVQGFGNVGYWAAHFLSKEGAKLIAVQDHTGSISESKGIDPEALLGHTKNNKGGVAGFANAQKIENADFWKTACDILIPAALGNQITTNNVNDIKASLIAEGANGPTDAAAEEVLLKKGIAIIPDILCNSGGVIGSYYEWLQNKRAEIWKIEEVLDKIQDKIETAFDNVVACAEKYDADYRTGAYIVALERLEQVYKERGVFP</sequence>
<dbReference type="Pfam" id="PF00208">
    <property type="entry name" value="ELFV_dehydrog"/>
    <property type="match status" value="1"/>
</dbReference>
<dbReference type="AlphaFoldDB" id="A0A0B7H7F6"/>
<dbReference type="Gene3D" id="3.40.50.10860">
    <property type="entry name" value="Leucine Dehydrogenase, chain A, domain 1"/>
    <property type="match status" value="1"/>
</dbReference>
<dbReference type="InterPro" id="IPR006097">
    <property type="entry name" value="Glu/Leu/Phe/Val/Trp_DH_dimer"/>
</dbReference>
<dbReference type="Pfam" id="PF02812">
    <property type="entry name" value="ELFV_dehydrog_N"/>
    <property type="match status" value="1"/>
</dbReference>
<dbReference type="SUPFAM" id="SSF51735">
    <property type="entry name" value="NAD(P)-binding Rossmann-fold domains"/>
    <property type="match status" value="1"/>
</dbReference>
<dbReference type="PANTHER" id="PTHR11606:SF13">
    <property type="entry name" value="GLUTAMATE DEHYDROGENASE 1, MITOCHONDRIAL"/>
    <property type="match status" value="1"/>
</dbReference>
<dbReference type="InterPro" id="IPR006095">
    <property type="entry name" value="Glu/Leu/Phe/Val/Trp_DH"/>
</dbReference>
<proteinExistence type="inferred from homology"/>
<dbReference type="InterPro" id="IPR046346">
    <property type="entry name" value="Aminoacid_DH-like_N_sf"/>
</dbReference>
<dbReference type="PANTHER" id="PTHR11606">
    <property type="entry name" value="GLUTAMATE DEHYDROGENASE"/>
    <property type="match status" value="1"/>
</dbReference>
<dbReference type="SMART" id="SM00839">
    <property type="entry name" value="ELFV_dehydrog"/>
    <property type="match status" value="1"/>
</dbReference>
<evidence type="ECO:0000313" key="5">
    <source>
        <dbReference type="EMBL" id="CEN35285.1"/>
    </source>
</evidence>
<dbReference type="InterPro" id="IPR006096">
    <property type="entry name" value="Glu/Leu/Phe/Val/Trp_DH_C"/>
</dbReference>
<dbReference type="InterPro" id="IPR014362">
    <property type="entry name" value="Glu_DH"/>
</dbReference>
<evidence type="ECO:0000256" key="4">
    <source>
        <dbReference type="RuleBase" id="RU004417"/>
    </source>
</evidence>
<dbReference type="PIRSF" id="PIRSF000185">
    <property type="entry name" value="Glu_DH"/>
    <property type="match status" value="1"/>
</dbReference>
<reference evidence="5 6" key="1">
    <citation type="submission" date="2015-01" db="EMBL/GenBank/DDBJ databases">
        <authorList>
            <person name="Xiang T."/>
            <person name="Song Y."/>
            <person name="Huang L."/>
            <person name="Wang B."/>
            <person name="Wu P."/>
        </authorList>
    </citation>
    <scope>NUCLEOTIDE SEQUENCE [LARGE SCALE GENOMIC DNA]</scope>
    <source>
        <strain evidence="5 6">Cc12</strain>
    </source>
</reference>
<dbReference type="RefSeq" id="WP_041999785.1">
    <property type="nucleotide sequence ID" value="NZ_CP022382.1"/>
</dbReference>
<dbReference type="EMBL" id="CDOE01000057">
    <property type="protein sequence ID" value="CEN35285.1"/>
    <property type="molecule type" value="Genomic_DNA"/>
</dbReference>
<dbReference type="PROSITE" id="PS00074">
    <property type="entry name" value="GLFV_DEHYDROGENASE"/>
    <property type="match status" value="1"/>
</dbReference>
<evidence type="ECO:0000313" key="6">
    <source>
        <dbReference type="Proteomes" id="UP000044026"/>
    </source>
</evidence>
<evidence type="ECO:0000256" key="1">
    <source>
        <dbReference type="ARBA" id="ARBA00006382"/>
    </source>
</evidence>
<dbReference type="InterPro" id="IPR033524">
    <property type="entry name" value="Glu/Leu/Phe/Val_DH_AS"/>
</dbReference>
<dbReference type="PRINTS" id="PR00082">
    <property type="entry name" value="GLFDHDRGNASE"/>
</dbReference>